<organism evidence="14">
    <name type="scientific">Guillardia theta (strain CCMP2712)</name>
    <name type="common">Cryptophyte</name>
    <dbReference type="NCBI Taxonomy" id="905079"/>
    <lineage>
        <taxon>Eukaryota</taxon>
        <taxon>Cryptophyceae</taxon>
        <taxon>Pyrenomonadales</taxon>
        <taxon>Geminigeraceae</taxon>
        <taxon>Guillardia</taxon>
    </lineage>
</organism>
<keyword evidence="12" id="KW-0812">Transmembrane</keyword>
<evidence type="ECO:0000256" key="9">
    <source>
        <dbReference type="RuleBase" id="RU367011"/>
    </source>
</evidence>
<dbReference type="SUPFAM" id="SSF51069">
    <property type="entry name" value="Carbonic anhydrase"/>
    <property type="match status" value="1"/>
</dbReference>
<evidence type="ECO:0000313" key="15">
    <source>
        <dbReference type="EnsemblProtists" id="EKX44650"/>
    </source>
</evidence>
<dbReference type="InterPro" id="IPR041891">
    <property type="entry name" value="Alpha_CA_prokaryot-like"/>
</dbReference>
<reference evidence="15" key="3">
    <citation type="submission" date="2015-06" db="UniProtKB">
        <authorList>
            <consortium name="EnsemblProtists"/>
        </authorList>
    </citation>
    <scope>IDENTIFICATION</scope>
</reference>
<dbReference type="EnsemblProtists" id="EKX44650">
    <property type="protein sequence ID" value="EKX44650"/>
    <property type="gene ID" value="GUITHDRAFT_109427"/>
</dbReference>
<dbReference type="STRING" id="905079.L1J9A2"/>
<evidence type="ECO:0000256" key="3">
    <source>
        <dbReference type="ARBA" id="ARBA00010718"/>
    </source>
</evidence>
<evidence type="ECO:0000256" key="2">
    <source>
        <dbReference type="ARBA" id="ARBA00002904"/>
    </source>
</evidence>
<keyword evidence="12" id="KW-0472">Membrane</keyword>
<dbReference type="eggNOG" id="KOG0382">
    <property type="taxonomic scope" value="Eukaryota"/>
</dbReference>
<dbReference type="OrthoDB" id="429145at2759"/>
<evidence type="ECO:0000256" key="4">
    <source>
        <dbReference type="ARBA" id="ARBA00012925"/>
    </source>
</evidence>
<dbReference type="CDD" id="cd03124">
    <property type="entry name" value="alpha_CA_prokaryotic_like"/>
    <property type="match status" value="1"/>
</dbReference>
<accession>L1J9A2</accession>
<keyword evidence="16" id="KW-1185">Reference proteome</keyword>
<dbReference type="Pfam" id="PF00194">
    <property type="entry name" value="Carb_anhydrase"/>
    <property type="match status" value="1"/>
</dbReference>
<dbReference type="PROSITE" id="PS00162">
    <property type="entry name" value="ALPHA_CA_1"/>
    <property type="match status" value="1"/>
</dbReference>
<protein>
    <recommendedName>
        <fullName evidence="4 9">Carbonic anhydrase</fullName>
        <ecNumber evidence="4 9">4.2.1.1</ecNumber>
    </recommendedName>
</protein>
<feature type="region of interest" description="Disordered" evidence="11">
    <location>
        <begin position="363"/>
        <end position="385"/>
    </location>
</feature>
<dbReference type="PaxDb" id="55529-EKX44650"/>
<feature type="transmembrane region" description="Helical" evidence="12">
    <location>
        <begin position="27"/>
        <end position="47"/>
    </location>
</feature>
<evidence type="ECO:0000256" key="5">
    <source>
        <dbReference type="ARBA" id="ARBA00022723"/>
    </source>
</evidence>
<keyword evidence="7 9" id="KW-0456">Lyase</keyword>
<comment type="cofactor">
    <cofactor evidence="1 9">
        <name>Zn(2+)</name>
        <dbReference type="ChEBI" id="CHEBI:29105"/>
    </cofactor>
</comment>
<dbReference type="RefSeq" id="XP_005831630.1">
    <property type="nucleotide sequence ID" value="XM_005831573.1"/>
</dbReference>
<evidence type="ECO:0000256" key="11">
    <source>
        <dbReference type="SAM" id="MobiDB-lite"/>
    </source>
</evidence>
<feature type="coiled-coil region" evidence="10">
    <location>
        <begin position="61"/>
        <end position="95"/>
    </location>
</feature>
<keyword evidence="12" id="KW-1133">Transmembrane helix</keyword>
<dbReference type="EMBL" id="JH993003">
    <property type="protein sequence ID" value="EKX44650.1"/>
    <property type="molecule type" value="Genomic_DNA"/>
</dbReference>
<gene>
    <name evidence="14" type="ORF">GUITHDRAFT_109427</name>
</gene>
<sequence length="385" mass="41727">MERFEACTAHANAAGWEGRRWGRGRGAIAATSAALLLCLVVLVSIGGRKTSVLQEEGTDSKMEAAEKLAKWSKEVNDLEAEVKKFEVEANEKAVDELVHLAKVKDLLNQLKDQVPLEAPPKPWSYEGATGPDHWAELSSDYQLCGTGQQQSPINIELDLQQASLPSLGWVLPKDNAAVTTKTGDSALAGREFYNGHTFEVESLGSPTLLLGGVTYTLEQFHFHTPSEHKVAGRHYDMEMHFVHSAMVDGQKKLAVIAAFFEVGDNSPAFVKQLFETALPSVSSNPTALAPNLDFRGIAQEVLVGTVPTKLESANEFVPNFKNYFQYTGSLTTPPCTEGVTWVVLKNPVDITAADLSAIQNLEGKNSRPTQPLNGRVVLDVGGSTP</sequence>
<dbReference type="InterPro" id="IPR001148">
    <property type="entry name" value="CA_dom"/>
</dbReference>
<dbReference type="EC" id="4.2.1.1" evidence="4 9"/>
<dbReference type="GeneID" id="17301327"/>
<keyword evidence="10" id="KW-0175">Coiled coil</keyword>
<dbReference type="PROSITE" id="PS51144">
    <property type="entry name" value="ALPHA_CA_2"/>
    <property type="match status" value="1"/>
</dbReference>
<evidence type="ECO:0000256" key="7">
    <source>
        <dbReference type="ARBA" id="ARBA00023239"/>
    </source>
</evidence>
<reference evidence="16" key="2">
    <citation type="submission" date="2012-11" db="EMBL/GenBank/DDBJ databases">
        <authorList>
            <person name="Kuo A."/>
            <person name="Curtis B.A."/>
            <person name="Tanifuji G."/>
            <person name="Burki F."/>
            <person name="Gruber A."/>
            <person name="Irimia M."/>
            <person name="Maruyama S."/>
            <person name="Arias M.C."/>
            <person name="Ball S.G."/>
            <person name="Gile G.H."/>
            <person name="Hirakawa Y."/>
            <person name="Hopkins J.F."/>
            <person name="Rensing S.A."/>
            <person name="Schmutz J."/>
            <person name="Symeonidi A."/>
            <person name="Elias M."/>
            <person name="Eveleigh R.J."/>
            <person name="Herman E.K."/>
            <person name="Klute M.J."/>
            <person name="Nakayama T."/>
            <person name="Obornik M."/>
            <person name="Reyes-Prieto A."/>
            <person name="Armbrust E.V."/>
            <person name="Aves S.J."/>
            <person name="Beiko R.G."/>
            <person name="Coutinho P."/>
            <person name="Dacks J.B."/>
            <person name="Durnford D.G."/>
            <person name="Fast N.M."/>
            <person name="Green B.R."/>
            <person name="Grisdale C."/>
            <person name="Hempe F."/>
            <person name="Henrissat B."/>
            <person name="Hoppner M.P."/>
            <person name="Ishida K.-I."/>
            <person name="Kim E."/>
            <person name="Koreny L."/>
            <person name="Kroth P.G."/>
            <person name="Liu Y."/>
            <person name="Malik S.-B."/>
            <person name="Maier U.G."/>
            <person name="McRose D."/>
            <person name="Mock T."/>
            <person name="Neilson J.A."/>
            <person name="Onodera N.T."/>
            <person name="Poole A.M."/>
            <person name="Pritham E.J."/>
            <person name="Richards T.A."/>
            <person name="Rocap G."/>
            <person name="Roy S.W."/>
            <person name="Sarai C."/>
            <person name="Schaack S."/>
            <person name="Shirato S."/>
            <person name="Slamovits C.H."/>
            <person name="Spencer D.F."/>
            <person name="Suzuki S."/>
            <person name="Worden A.Z."/>
            <person name="Zauner S."/>
            <person name="Barry K."/>
            <person name="Bell C."/>
            <person name="Bharti A.K."/>
            <person name="Crow J.A."/>
            <person name="Grimwood J."/>
            <person name="Kramer R."/>
            <person name="Lindquist E."/>
            <person name="Lucas S."/>
            <person name="Salamov A."/>
            <person name="McFadden G.I."/>
            <person name="Lane C.E."/>
            <person name="Keeling P.J."/>
            <person name="Gray M.W."/>
            <person name="Grigoriev I.V."/>
            <person name="Archibald J.M."/>
        </authorList>
    </citation>
    <scope>NUCLEOTIDE SEQUENCE</scope>
    <source>
        <strain evidence="16">CCMP2712</strain>
    </source>
</reference>
<evidence type="ECO:0000256" key="6">
    <source>
        <dbReference type="ARBA" id="ARBA00022833"/>
    </source>
</evidence>
<dbReference type="PANTHER" id="PTHR18952">
    <property type="entry name" value="CARBONIC ANHYDRASE"/>
    <property type="match status" value="1"/>
</dbReference>
<comment type="function">
    <text evidence="2 9">Reversible hydration of carbon dioxide.</text>
</comment>
<evidence type="ECO:0000256" key="12">
    <source>
        <dbReference type="SAM" id="Phobius"/>
    </source>
</evidence>
<evidence type="ECO:0000256" key="1">
    <source>
        <dbReference type="ARBA" id="ARBA00001947"/>
    </source>
</evidence>
<evidence type="ECO:0000256" key="10">
    <source>
        <dbReference type="SAM" id="Coils"/>
    </source>
</evidence>
<dbReference type="InterPro" id="IPR023561">
    <property type="entry name" value="Carbonic_anhydrase_a-class"/>
</dbReference>
<feature type="compositionally biased region" description="Polar residues" evidence="11">
    <location>
        <begin position="363"/>
        <end position="372"/>
    </location>
</feature>
<dbReference type="Proteomes" id="UP000011087">
    <property type="component" value="Unassembled WGS sequence"/>
</dbReference>
<evidence type="ECO:0000313" key="16">
    <source>
        <dbReference type="Proteomes" id="UP000011087"/>
    </source>
</evidence>
<name>L1J9A2_GUITC</name>
<dbReference type="GO" id="GO:0008270">
    <property type="term" value="F:zinc ion binding"/>
    <property type="evidence" value="ECO:0007669"/>
    <property type="project" value="UniProtKB-UniRule"/>
</dbReference>
<dbReference type="InterPro" id="IPR036398">
    <property type="entry name" value="CA_dom_sf"/>
</dbReference>
<comment type="similarity">
    <text evidence="3 9">Belongs to the alpha-carbonic anhydrase family.</text>
</comment>
<evidence type="ECO:0000259" key="13">
    <source>
        <dbReference type="PROSITE" id="PS51144"/>
    </source>
</evidence>
<evidence type="ECO:0000313" key="14">
    <source>
        <dbReference type="EMBL" id="EKX44650.1"/>
    </source>
</evidence>
<dbReference type="InterPro" id="IPR018338">
    <property type="entry name" value="Carbonic_anhydrase_a-class_CS"/>
</dbReference>
<evidence type="ECO:0000256" key="8">
    <source>
        <dbReference type="ARBA" id="ARBA00048348"/>
    </source>
</evidence>
<reference evidence="14 16" key="1">
    <citation type="journal article" date="2012" name="Nature">
        <title>Algal genomes reveal evolutionary mosaicism and the fate of nucleomorphs.</title>
        <authorList>
            <consortium name="DOE Joint Genome Institute"/>
            <person name="Curtis B.A."/>
            <person name="Tanifuji G."/>
            <person name="Burki F."/>
            <person name="Gruber A."/>
            <person name="Irimia M."/>
            <person name="Maruyama S."/>
            <person name="Arias M.C."/>
            <person name="Ball S.G."/>
            <person name="Gile G.H."/>
            <person name="Hirakawa Y."/>
            <person name="Hopkins J.F."/>
            <person name="Kuo A."/>
            <person name="Rensing S.A."/>
            <person name="Schmutz J."/>
            <person name="Symeonidi A."/>
            <person name="Elias M."/>
            <person name="Eveleigh R.J."/>
            <person name="Herman E.K."/>
            <person name="Klute M.J."/>
            <person name="Nakayama T."/>
            <person name="Obornik M."/>
            <person name="Reyes-Prieto A."/>
            <person name="Armbrust E.V."/>
            <person name="Aves S.J."/>
            <person name="Beiko R.G."/>
            <person name="Coutinho P."/>
            <person name="Dacks J.B."/>
            <person name="Durnford D.G."/>
            <person name="Fast N.M."/>
            <person name="Green B.R."/>
            <person name="Grisdale C.J."/>
            <person name="Hempel F."/>
            <person name="Henrissat B."/>
            <person name="Hoppner M.P."/>
            <person name="Ishida K."/>
            <person name="Kim E."/>
            <person name="Koreny L."/>
            <person name="Kroth P.G."/>
            <person name="Liu Y."/>
            <person name="Malik S.B."/>
            <person name="Maier U.G."/>
            <person name="McRose D."/>
            <person name="Mock T."/>
            <person name="Neilson J.A."/>
            <person name="Onodera N.T."/>
            <person name="Poole A.M."/>
            <person name="Pritham E.J."/>
            <person name="Richards T.A."/>
            <person name="Rocap G."/>
            <person name="Roy S.W."/>
            <person name="Sarai C."/>
            <person name="Schaack S."/>
            <person name="Shirato S."/>
            <person name="Slamovits C.H."/>
            <person name="Spencer D.F."/>
            <person name="Suzuki S."/>
            <person name="Worden A.Z."/>
            <person name="Zauner S."/>
            <person name="Barry K."/>
            <person name="Bell C."/>
            <person name="Bharti A.K."/>
            <person name="Crow J.A."/>
            <person name="Grimwood J."/>
            <person name="Kramer R."/>
            <person name="Lindquist E."/>
            <person name="Lucas S."/>
            <person name="Salamov A."/>
            <person name="McFadden G.I."/>
            <person name="Lane C.E."/>
            <person name="Keeling P.J."/>
            <person name="Gray M.W."/>
            <person name="Grigoriev I.V."/>
            <person name="Archibald J.M."/>
        </authorList>
    </citation>
    <scope>NUCLEOTIDE SEQUENCE</scope>
    <source>
        <strain evidence="14 16">CCMP2712</strain>
    </source>
</reference>
<keyword evidence="5 9" id="KW-0479">Metal-binding</keyword>
<dbReference type="KEGG" id="gtt:GUITHDRAFT_109427"/>
<dbReference type="AlphaFoldDB" id="L1J9A2"/>
<dbReference type="PANTHER" id="PTHR18952:SF265">
    <property type="entry name" value="CARBONIC ANHYDRASE"/>
    <property type="match status" value="1"/>
</dbReference>
<dbReference type="Gene3D" id="3.10.200.10">
    <property type="entry name" value="Alpha carbonic anhydrase"/>
    <property type="match status" value="1"/>
</dbReference>
<feature type="domain" description="Alpha-carbonic anhydrase" evidence="13">
    <location>
        <begin position="121"/>
        <end position="381"/>
    </location>
</feature>
<dbReference type="HOGENOM" id="CLU_039326_0_2_1"/>
<dbReference type="OMA" id="MYYQANT"/>
<proteinExistence type="inferred from homology"/>
<dbReference type="GO" id="GO:0004089">
    <property type="term" value="F:carbonate dehydratase activity"/>
    <property type="evidence" value="ECO:0007669"/>
    <property type="project" value="UniProtKB-UniRule"/>
</dbReference>
<keyword evidence="6 9" id="KW-0862">Zinc</keyword>
<dbReference type="SMART" id="SM01057">
    <property type="entry name" value="Carb_anhydrase"/>
    <property type="match status" value="1"/>
</dbReference>
<comment type="catalytic activity">
    <reaction evidence="8 9">
        <text>hydrogencarbonate + H(+) = CO2 + H2O</text>
        <dbReference type="Rhea" id="RHEA:10748"/>
        <dbReference type="ChEBI" id="CHEBI:15377"/>
        <dbReference type="ChEBI" id="CHEBI:15378"/>
        <dbReference type="ChEBI" id="CHEBI:16526"/>
        <dbReference type="ChEBI" id="CHEBI:17544"/>
        <dbReference type="EC" id="4.2.1.1"/>
    </reaction>
</comment>